<evidence type="ECO:0000313" key="10">
    <source>
        <dbReference type="EMBL" id="WFC93413.1"/>
    </source>
</evidence>
<dbReference type="Pfam" id="PF00171">
    <property type="entry name" value="Aldedh"/>
    <property type="match status" value="1"/>
</dbReference>
<dbReference type="CDD" id="cd07103">
    <property type="entry name" value="ALDH_F5_SSADH_GabD"/>
    <property type="match status" value="1"/>
</dbReference>
<comment type="catalytic activity">
    <reaction evidence="4">
        <text>succinate semialdehyde + NADP(+) + H2O = succinate + NADPH + 2 H(+)</text>
        <dbReference type="Rhea" id="RHEA:13213"/>
        <dbReference type="ChEBI" id="CHEBI:15377"/>
        <dbReference type="ChEBI" id="CHEBI:15378"/>
        <dbReference type="ChEBI" id="CHEBI:30031"/>
        <dbReference type="ChEBI" id="CHEBI:57706"/>
        <dbReference type="ChEBI" id="CHEBI:57783"/>
        <dbReference type="ChEBI" id="CHEBI:58349"/>
        <dbReference type="EC" id="1.2.1.16"/>
    </reaction>
</comment>
<comment type="catalytic activity">
    <reaction evidence="5">
        <text>succinate semialdehyde + NAD(+) + H2O = succinate + NADH + 2 H(+)</text>
        <dbReference type="Rhea" id="RHEA:13217"/>
        <dbReference type="ChEBI" id="CHEBI:15377"/>
        <dbReference type="ChEBI" id="CHEBI:15378"/>
        <dbReference type="ChEBI" id="CHEBI:30031"/>
        <dbReference type="ChEBI" id="CHEBI:57540"/>
        <dbReference type="ChEBI" id="CHEBI:57706"/>
        <dbReference type="ChEBI" id="CHEBI:57945"/>
        <dbReference type="EC" id="1.2.1.16"/>
    </reaction>
</comment>
<evidence type="ECO:0000256" key="3">
    <source>
        <dbReference type="ARBA" id="ARBA00023002"/>
    </source>
</evidence>
<accession>A0AAF0DQ62</accession>
<dbReference type="Proteomes" id="UP001216638">
    <property type="component" value="Chromosome 1"/>
</dbReference>
<comment type="pathway">
    <text evidence="1">Amino-acid degradation; 4-aminobutanoate degradation.</text>
</comment>
<comment type="similarity">
    <text evidence="2 8">Belongs to the aldehyde dehydrogenase family.</text>
</comment>
<evidence type="ECO:0000256" key="7">
    <source>
        <dbReference type="PROSITE-ProRule" id="PRU10007"/>
    </source>
</evidence>
<feature type="active site" evidence="7">
    <location>
        <position position="290"/>
    </location>
</feature>
<evidence type="ECO:0000256" key="2">
    <source>
        <dbReference type="ARBA" id="ARBA00009986"/>
    </source>
</evidence>
<dbReference type="InterPro" id="IPR015590">
    <property type="entry name" value="Aldehyde_DH_dom"/>
</dbReference>
<dbReference type="Gene3D" id="3.40.605.10">
    <property type="entry name" value="Aldehyde Dehydrogenase, Chain A, domain 1"/>
    <property type="match status" value="1"/>
</dbReference>
<dbReference type="InterPro" id="IPR016162">
    <property type="entry name" value="Ald_DH_N"/>
</dbReference>
<proteinExistence type="inferred from homology"/>
<feature type="domain" description="Aldehyde dehydrogenase" evidence="9">
    <location>
        <begin position="50"/>
        <end position="511"/>
    </location>
</feature>
<dbReference type="PANTHER" id="PTHR43353:SF5">
    <property type="entry name" value="SUCCINATE-SEMIALDEHYDE DEHYDROGENASE, MITOCHONDRIAL"/>
    <property type="match status" value="1"/>
</dbReference>
<keyword evidence="11" id="KW-1185">Reference proteome</keyword>
<evidence type="ECO:0000256" key="5">
    <source>
        <dbReference type="ARBA" id="ARBA00052698"/>
    </source>
</evidence>
<dbReference type="SUPFAM" id="SSF53720">
    <property type="entry name" value="ALDH-like"/>
    <property type="match status" value="1"/>
</dbReference>
<dbReference type="InterPro" id="IPR029510">
    <property type="entry name" value="Ald_DH_CS_GLU"/>
</dbReference>
<evidence type="ECO:0000256" key="8">
    <source>
        <dbReference type="RuleBase" id="RU003345"/>
    </source>
</evidence>
<dbReference type="PROSITE" id="PS00687">
    <property type="entry name" value="ALDEHYDE_DEHYDR_GLU"/>
    <property type="match status" value="1"/>
</dbReference>
<protein>
    <recommendedName>
        <fullName evidence="6">succinate-semialdehyde dehydrogenase [NAD(P)(+)]</fullName>
        <ecNumber evidence="6">1.2.1.16</ecNumber>
    </recommendedName>
</protein>
<sequence>MVAAGNENPQFVATETFKYMPKGVVKQGRAELPLHYPALLRSDAYVNGQWVQAKSGKTQKVFNKATLEEIGTVPTQTATDTEAAIDAAYDALPAWSKRTPKERHDLLYKLYHKINEHVDDLAHIIVAENGKTLPDAQSEVAYSNSFVEWFAEEALRAYGTTVPAPNPAVRNIVIKQPIGVAGLLAPWNFPLAMITRKLAPALAAGCTGVIKAPCEAPLSALALAQLIDEVGFPKGVVNVLIAERGEDEQAMGRTLCESPKIRTISFTGSTRVGKILAEQSASTLKKLSMELGGNAPFIVFEDANLDLAVNSLLQCKFRCAGETCVSANRVFLADKIFDEFAEKLVAKASEFKVGYGMDKGVTMGPLNNEMGKKKIEEHIHKVKQAGGDVLLGGQAGEGLFFEPTVVKAPAGKHMPTDDEETFGPLAVLYRFSSEEEVIQRANNVNVGLAGYFFSQDVGRCFRVGEALQVGMVGINTGMISQNTIPFGGVKESGFGREGGPTGIDEFLVEKTLVFSGL</sequence>
<gene>
    <name evidence="10" type="ORF">MBRA1_000033</name>
</gene>
<evidence type="ECO:0000313" key="11">
    <source>
        <dbReference type="Proteomes" id="UP001216638"/>
    </source>
</evidence>
<keyword evidence="3 8" id="KW-0560">Oxidoreductase</keyword>
<dbReference type="GO" id="GO:0004777">
    <property type="term" value="F:succinate-semialdehyde dehydrogenase (NAD+) activity"/>
    <property type="evidence" value="ECO:0007669"/>
    <property type="project" value="TreeGrafter"/>
</dbReference>
<dbReference type="InterPro" id="IPR050740">
    <property type="entry name" value="Aldehyde_DH_Superfamily"/>
</dbReference>
<evidence type="ECO:0000256" key="4">
    <source>
        <dbReference type="ARBA" id="ARBA00050387"/>
    </source>
</evidence>
<dbReference type="FunFam" id="3.40.605.10:FF:000005">
    <property type="entry name" value="Succinate-semialdehyde dehydrogenase I"/>
    <property type="match status" value="1"/>
</dbReference>
<dbReference type="GO" id="GO:0005737">
    <property type="term" value="C:cytoplasm"/>
    <property type="evidence" value="ECO:0007669"/>
    <property type="project" value="TreeGrafter"/>
</dbReference>
<evidence type="ECO:0000256" key="1">
    <source>
        <dbReference type="ARBA" id="ARBA00005176"/>
    </source>
</evidence>
<dbReference type="InterPro" id="IPR016163">
    <property type="entry name" value="Ald_DH_C"/>
</dbReference>
<dbReference type="EC" id="1.2.1.16" evidence="6"/>
<dbReference type="InterPro" id="IPR016161">
    <property type="entry name" value="Ald_DH/histidinol_DH"/>
</dbReference>
<evidence type="ECO:0000259" key="9">
    <source>
        <dbReference type="Pfam" id="PF00171"/>
    </source>
</evidence>
<dbReference type="FunFam" id="3.40.309.10:FF:000004">
    <property type="entry name" value="Succinate-semialdehyde dehydrogenase I"/>
    <property type="match status" value="1"/>
</dbReference>
<evidence type="ECO:0000256" key="6">
    <source>
        <dbReference type="ARBA" id="ARBA00067047"/>
    </source>
</evidence>
<dbReference type="PANTHER" id="PTHR43353">
    <property type="entry name" value="SUCCINATE-SEMIALDEHYDE DEHYDROGENASE, MITOCHONDRIAL"/>
    <property type="match status" value="1"/>
</dbReference>
<name>A0AAF0DQ62_9BASI</name>
<dbReference type="AlphaFoldDB" id="A0AAF0DQ62"/>
<dbReference type="Gene3D" id="3.40.309.10">
    <property type="entry name" value="Aldehyde Dehydrogenase, Chain A, domain 2"/>
    <property type="match status" value="1"/>
</dbReference>
<dbReference type="EMBL" id="CP119951">
    <property type="protein sequence ID" value="WFC93413.1"/>
    <property type="molecule type" value="Genomic_DNA"/>
</dbReference>
<reference evidence="10" key="1">
    <citation type="submission" date="2023-03" db="EMBL/GenBank/DDBJ databases">
        <title>Mating type loci evolution in Malassezia.</title>
        <authorList>
            <person name="Coelho M.A."/>
        </authorList>
    </citation>
    <scope>NUCLEOTIDE SEQUENCE</scope>
    <source>
        <strain evidence="10">CBS 14135</strain>
    </source>
</reference>
<dbReference type="GO" id="GO:0009450">
    <property type="term" value="P:gamma-aminobutyric acid catabolic process"/>
    <property type="evidence" value="ECO:0007669"/>
    <property type="project" value="TreeGrafter"/>
</dbReference>
<organism evidence="10 11">
    <name type="scientific">Malassezia brasiliensis</name>
    <dbReference type="NCBI Taxonomy" id="1821822"/>
    <lineage>
        <taxon>Eukaryota</taxon>
        <taxon>Fungi</taxon>
        <taxon>Dikarya</taxon>
        <taxon>Basidiomycota</taxon>
        <taxon>Ustilaginomycotina</taxon>
        <taxon>Malasseziomycetes</taxon>
        <taxon>Malasseziales</taxon>
        <taxon>Malasseziaceae</taxon>
        <taxon>Malassezia</taxon>
    </lineage>
</organism>